<accession>A0ABX7DBB6</accession>
<keyword evidence="4" id="KW-0804">Transcription</keyword>
<evidence type="ECO:0000256" key="4">
    <source>
        <dbReference type="ARBA" id="ARBA00023163"/>
    </source>
</evidence>
<dbReference type="Proteomes" id="UP000595237">
    <property type="component" value="Chromosome"/>
</dbReference>
<dbReference type="InterPro" id="IPR005119">
    <property type="entry name" value="LysR_subst-bd"/>
</dbReference>
<keyword evidence="7" id="KW-1185">Reference proteome</keyword>
<dbReference type="SUPFAM" id="SSF53850">
    <property type="entry name" value="Periplasmic binding protein-like II"/>
    <property type="match status" value="1"/>
</dbReference>
<keyword evidence="3" id="KW-0238">DNA-binding</keyword>
<dbReference type="InterPro" id="IPR036390">
    <property type="entry name" value="WH_DNA-bd_sf"/>
</dbReference>
<reference evidence="6 7" key="1">
    <citation type="submission" date="2021-01" db="EMBL/GenBank/DDBJ databases">
        <title>FDA dAtabase for Regulatory Grade micrObial Sequences (FDA-ARGOS): Supporting development and validation of Infectious Disease Dx tests.</title>
        <authorList>
            <person name="Blissenbach B."/>
            <person name="Krut O."/>
            <person name="Tallon L."/>
            <person name="Sadzewicz L."/>
            <person name="Zhao X."/>
            <person name="Boylan J."/>
            <person name="Ott S."/>
            <person name="Bowen H."/>
            <person name="Vavikolanu K."/>
            <person name="Mehta A."/>
            <person name="Aluvathingal J."/>
            <person name="Nadendla S."/>
            <person name="Yan Y."/>
            <person name="Sichtig H."/>
        </authorList>
    </citation>
    <scope>NUCLEOTIDE SEQUENCE [LARGE SCALE GENOMIC DNA]</scope>
    <source>
        <strain evidence="6 7">FDAARGOS_1081</strain>
    </source>
</reference>
<evidence type="ECO:0000259" key="5">
    <source>
        <dbReference type="PROSITE" id="PS50931"/>
    </source>
</evidence>
<evidence type="ECO:0000256" key="2">
    <source>
        <dbReference type="ARBA" id="ARBA00023015"/>
    </source>
</evidence>
<evidence type="ECO:0000313" key="6">
    <source>
        <dbReference type="EMBL" id="QQU57701.1"/>
    </source>
</evidence>
<dbReference type="EMBL" id="CP068148">
    <property type="protein sequence ID" value="QQU57701.1"/>
    <property type="molecule type" value="Genomic_DNA"/>
</dbReference>
<dbReference type="PANTHER" id="PTHR30118:SF15">
    <property type="entry name" value="TRANSCRIPTIONAL REGULATORY PROTEIN"/>
    <property type="match status" value="1"/>
</dbReference>
<dbReference type="InterPro" id="IPR036388">
    <property type="entry name" value="WH-like_DNA-bd_sf"/>
</dbReference>
<proteinExistence type="inferred from homology"/>
<dbReference type="SUPFAM" id="SSF46785">
    <property type="entry name" value="Winged helix' DNA-binding domain"/>
    <property type="match status" value="1"/>
</dbReference>
<evidence type="ECO:0000256" key="1">
    <source>
        <dbReference type="ARBA" id="ARBA00009437"/>
    </source>
</evidence>
<dbReference type="InterPro" id="IPR000847">
    <property type="entry name" value="LysR_HTH_N"/>
</dbReference>
<keyword evidence="2" id="KW-0805">Transcription regulation</keyword>
<dbReference type="Gene3D" id="3.40.190.10">
    <property type="entry name" value="Periplasmic binding protein-like II"/>
    <property type="match status" value="2"/>
</dbReference>
<gene>
    <name evidence="6" type="ORF">I6I38_00240</name>
</gene>
<dbReference type="PROSITE" id="PS50931">
    <property type="entry name" value="HTH_LYSR"/>
    <property type="match status" value="1"/>
</dbReference>
<comment type="similarity">
    <text evidence="1">Belongs to the LysR transcriptional regulatory family.</text>
</comment>
<sequence length="305" mass="34149">MNNLKRVDLNLLVTLEALLSERNVTRAAARLNLSQPSVSIQLAKLREIYHDPLLLPGPRGMLPTARALSLLTPLRQTLADLGRLLAPEHPFDPLLAEMTWQLAAADAAEYAILLPMLPKLRQAAPQSRLAIREASPKHMSRDLADGVIDLGFLSREEAPAELRHRQLFREEYLLVSRRDHPLLQSPPSLEQFCQLEFVMVSQDGGGFRTLIDTLLEAQGLARRVVMSLPHFLFIPALLARSDMVAMLPSRMLGELLGDLRTWPAPLAIPGYDMVMVWHERSHLDPAHGWLREQVVNALEAPPISL</sequence>
<organism evidence="6 7">
    <name type="scientific">Serratia liquefaciens</name>
    <dbReference type="NCBI Taxonomy" id="614"/>
    <lineage>
        <taxon>Bacteria</taxon>
        <taxon>Pseudomonadati</taxon>
        <taxon>Pseudomonadota</taxon>
        <taxon>Gammaproteobacteria</taxon>
        <taxon>Enterobacterales</taxon>
        <taxon>Yersiniaceae</taxon>
        <taxon>Serratia</taxon>
    </lineage>
</organism>
<dbReference type="Pfam" id="PF00126">
    <property type="entry name" value="HTH_1"/>
    <property type="match status" value="1"/>
</dbReference>
<dbReference type="Gene3D" id="1.10.10.10">
    <property type="entry name" value="Winged helix-like DNA-binding domain superfamily/Winged helix DNA-binding domain"/>
    <property type="match status" value="1"/>
</dbReference>
<evidence type="ECO:0000313" key="7">
    <source>
        <dbReference type="Proteomes" id="UP000595237"/>
    </source>
</evidence>
<dbReference type="Pfam" id="PF03466">
    <property type="entry name" value="LysR_substrate"/>
    <property type="match status" value="1"/>
</dbReference>
<name>A0ABX7DBB6_SERLI</name>
<dbReference type="PANTHER" id="PTHR30118">
    <property type="entry name" value="HTH-TYPE TRANSCRIPTIONAL REGULATOR LEUO-RELATED"/>
    <property type="match status" value="1"/>
</dbReference>
<dbReference type="RefSeq" id="WP_176984693.1">
    <property type="nucleotide sequence ID" value="NZ_CBCPIK010000024.1"/>
</dbReference>
<protein>
    <submittedName>
        <fullName evidence="6">LysR family transcriptional regulator</fullName>
    </submittedName>
</protein>
<evidence type="ECO:0000256" key="3">
    <source>
        <dbReference type="ARBA" id="ARBA00023125"/>
    </source>
</evidence>
<feature type="domain" description="HTH lysR-type" evidence="5">
    <location>
        <begin position="7"/>
        <end position="64"/>
    </location>
</feature>
<dbReference type="InterPro" id="IPR050389">
    <property type="entry name" value="LysR-type_TF"/>
</dbReference>